<protein>
    <recommendedName>
        <fullName evidence="6">SWIM-type domain-containing protein</fullName>
    </recommendedName>
</protein>
<evidence type="ECO:0000256" key="2">
    <source>
        <dbReference type="ARBA" id="ARBA00022771"/>
    </source>
</evidence>
<dbReference type="PANTHER" id="PTHR31973">
    <property type="entry name" value="POLYPROTEIN, PUTATIVE-RELATED"/>
    <property type="match status" value="1"/>
</dbReference>
<keyword evidence="2 4" id="KW-0863">Zinc-finger</keyword>
<evidence type="ECO:0000313" key="7">
    <source>
        <dbReference type="EMBL" id="CAE6126332.1"/>
    </source>
</evidence>
<keyword evidence="3" id="KW-0862">Zinc</keyword>
<dbReference type="AlphaFoldDB" id="A0A8S2AJN4"/>
<dbReference type="InterPro" id="IPR007527">
    <property type="entry name" value="Znf_SWIM"/>
</dbReference>
<dbReference type="EMBL" id="LR999456">
    <property type="protein sequence ID" value="CAE6126332.1"/>
    <property type="molecule type" value="Genomic_DNA"/>
</dbReference>
<gene>
    <name evidence="7" type="ORF">AARE701A_LOCUS16392</name>
</gene>
<evidence type="ECO:0000256" key="4">
    <source>
        <dbReference type="PROSITE-ProRule" id="PRU00325"/>
    </source>
</evidence>
<feature type="region of interest" description="Disordered" evidence="5">
    <location>
        <begin position="359"/>
        <end position="464"/>
    </location>
</feature>
<organism evidence="7 8">
    <name type="scientific">Arabidopsis arenosa</name>
    <name type="common">Sand rock-cress</name>
    <name type="synonym">Cardaminopsis arenosa</name>
    <dbReference type="NCBI Taxonomy" id="38785"/>
    <lineage>
        <taxon>Eukaryota</taxon>
        <taxon>Viridiplantae</taxon>
        <taxon>Streptophyta</taxon>
        <taxon>Embryophyta</taxon>
        <taxon>Tracheophyta</taxon>
        <taxon>Spermatophyta</taxon>
        <taxon>Magnoliopsida</taxon>
        <taxon>eudicotyledons</taxon>
        <taxon>Gunneridae</taxon>
        <taxon>Pentapetalae</taxon>
        <taxon>rosids</taxon>
        <taxon>malvids</taxon>
        <taxon>Brassicales</taxon>
        <taxon>Brassicaceae</taxon>
        <taxon>Camelineae</taxon>
        <taxon>Arabidopsis</taxon>
    </lineage>
</organism>
<evidence type="ECO:0000313" key="8">
    <source>
        <dbReference type="Proteomes" id="UP000682877"/>
    </source>
</evidence>
<dbReference type="Proteomes" id="UP000682877">
    <property type="component" value="Chromosome 6"/>
</dbReference>
<name>A0A8S2AJN4_ARAAE</name>
<dbReference type="SMART" id="SM00575">
    <property type="entry name" value="ZnF_PMZ"/>
    <property type="match status" value="1"/>
</dbReference>
<keyword evidence="1" id="KW-0479">Metal-binding</keyword>
<dbReference type="GO" id="GO:0008270">
    <property type="term" value="F:zinc ion binding"/>
    <property type="evidence" value="ECO:0007669"/>
    <property type="project" value="UniProtKB-KW"/>
</dbReference>
<proteinExistence type="predicted"/>
<keyword evidence="8" id="KW-1185">Reference proteome</keyword>
<evidence type="ECO:0000259" key="6">
    <source>
        <dbReference type="PROSITE" id="PS50966"/>
    </source>
</evidence>
<feature type="domain" description="SWIM-type" evidence="6">
    <location>
        <begin position="259"/>
        <end position="293"/>
    </location>
</feature>
<sequence>MLPKHMMEKLPSDTPPVIVENDRQLAHLITLSKAETIRLYVALQTISCRRDTAEPTEVRDIGFVDFNNMGTDYNRGCFHSATARLSPAMPMKSPRYSRHRQADAKCIGKLYVDFARCGSDLKQIKPFHIRQWMKSARGVDTGYTKAHSALAYAREIVRGTARAGYSDLPAYLYKIKIANPESINGRLKDDRSFPIAFFVDAIRGMLSSWFVERREEAASLKTKFSKKVEGLLHERHGKQDNLSVQFIDSNRSLVTGGEFDCLVDLHERRCTCRQFDVEKIPCEHAIKAADSRKIDEATQVAAQHSKAYLVLPPDVKVPSGRPKTKRYRSAIERAKRFKRNQGKKKTTNPLQSTACTKLLKTNQSSPSKQKKTFVPSTLTPKKTNKRKLNSPFTPMPKKKAKVLRQTPQRNAPESVLRRSCRSKLKASFPQCTPPPAKSTTISPSPTMRKRLFPSGPTPTKRTRMCSKCHKAGHYRSTCSFK</sequence>
<dbReference type="PANTHER" id="PTHR31973:SF187">
    <property type="entry name" value="MUTATOR TRANSPOSASE MUDRA PROTEIN"/>
    <property type="match status" value="1"/>
</dbReference>
<dbReference type="Pfam" id="PF04434">
    <property type="entry name" value="SWIM"/>
    <property type="match status" value="1"/>
</dbReference>
<evidence type="ECO:0000256" key="5">
    <source>
        <dbReference type="SAM" id="MobiDB-lite"/>
    </source>
</evidence>
<accession>A0A8S2AJN4</accession>
<evidence type="ECO:0000256" key="1">
    <source>
        <dbReference type="ARBA" id="ARBA00022723"/>
    </source>
</evidence>
<evidence type="ECO:0000256" key="3">
    <source>
        <dbReference type="ARBA" id="ARBA00022833"/>
    </source>
</evidence>
<dbReference type="InterPro" id="IPR006564">
    <property type="entry name" value="Znf_PMZ"/>
</dbReference>
<reference evidence="7" key="1">
    <citation type="submission" date="2021-01" db="EMBL/GenBank/DDBJ databases">
        <authorList>
            <person name="Bezrukov I."/>
        </authorList>
    </citation>
    <scope>NUCLEOTIDE SEQUENCE</scope>
</reference>
<dbReference type="PROSITE" id="PS50966">
    <property type="entry name" value="ZF_SWIM"/>
    <property type="match status" value="1"/>
</dbReference>